<organism evidence="4 5">
    <name type="scientific">Candidatus Coprenecus avistercoris</name>
    <dbReference type="NCBI Taxonomy" id="2840730"/>
    <lineage>
        <taxon>Bacteria</taxon>
        <taxon>Pseudomonadati</taxon>
        <taxon>Bacteroidota</taxon>
        <taxon>Bacteroidia</taxon>
        <taxon>Bacteroidales</taxon>
        <taxon>Rikenellaceae</taxon>
        <taxon>Rikenellaceae incertae sedis</taxon>
        <taxon>Candidatus Coprenecus</taxon>
    </lineage>
</organism>
<dbReference type="InterPro" id="IPR011250">
    <property type="entry name" value="OMP/PagP_B-barrel"/>
</dbReference>
<keyword evidence="2" id="KW-0472">Membrane</keyword>
<evidence type="ECO:0000259" key="3">
    <source>
        <dbReference type="Pfam" id="PF13568"/>
    </source>
</evidence>
<feature type="domain" description="Outer membrane protein beta-barrel" evidence="3">
    <location>
        <begin position="256"/>
        <end position="397"/>
    </location>
</feature>
<protein>
    <submittedName>
        <fullName evidence="4">Outer membrane beta-barrel protein</fullName>
    </submittedName>
</protein>
<reference evidence="4" key="2">
    <citation type="journal article" date="2021" name="PeerJ">
        <title>Extensive microbial diversity within the chicken gut microbiome revealed by metagenomics and culture.</title>
        <authorList>
            <person name="Gilroy R."/>
            <person name="Ravi A."/>
            <person name="Getino M."/>
            <person name="Pursley I."/>
            <person name="Horton D.L."/>
            <person name="Alikhan N.F."/>
            <person name="Baker D."/>
            <person name="Gharbi K."/>
            <person name="Hall N."/>
            <person name="Watson M."/>
            <person name="Adriaenssens E.M."/>
            <person name="Foster-Nyarko E."/>
            <person name="Jarju S."/>
            <person name="Secka A."/>
            <person name="Antonio M."/>
            <person name="Oren A."/>
            <person name="Chaudhuri R.R."/>
            <person name="La Ragione R."/>
            <person name="Hildebrand F."/>
            <person name="Pallen M.J."/>
        </authorList>
    </citation>
    <scope>NUCLEOTIDE SEQUENCE</scope>
    <source>
        <strain evidence="4">ChiHjej13B12-12457</strain>
    </source>
</reference>
<accession>A0A9D1E0H4</accession>
<feature type="compositionally biased region" description="Basic and acidic residues" evidence="1">
    <location>
        <begin position="165"/>
        <end position="174"/>
    </location>
</feature>
<dbReference type="EMBL" id="DVHI01000044">
    <property type="protein sequence ID" value="HIR62580.1"/>
    <property type="molecule type" value="Genomic_DNA"/>
</dbReference>
<keyword evidence="2" id="KW-0812">Transmembrane</keyword>
<evidence type="ECO:0000313" key="5">
    <source>
        <dbReference type="Proteomes" id="UP000886744"/>
    </source>
</evidence>
<reference evidence="4" key="1">
    <citation type="submission" date="2020-10" db="EMBL/GenBank/DDBJ databases">
        <authorList>
            <person name="Gilroy R."/>
        </authorList>
    </citation>
    <scope>NUCLEOTIDE SEQUENCE</scope>
    <source>
        <strain evidence="4">ChiHjej13B12-12457</strain>
    </source>
</reference>
<sequence>MKGMLDDIREKMDGWEQPAPEGLWERIEAARTETERKPAAGRGRRPVPVIRRVAAAAGAVAAAAALFLLTLPRQQTAGIMVADIPQVTAEQDRPAVQMPEKPAIEKEPAGQERAATQLGLPEKSAPAGTGNNITEPVTTYNTELNSRGWKMSADTVDQTENEAAPENRVHEKAAGTDTGSGGMDNRLSNTGAREKDQVLSAALEEKRTRGLFSIGISASNSTGQSLSERKYTAMSGYSAFPVAMTASPTALWVDPEANIRRTNQGREVSSDTRHRLPVTTGIALRYRLPMGLGIETGVNYTWLSSTLTSGSEQSHYTSTREMHYIGIPLNISYTVWNSCYLGIYVSAGGLMEKCVGGSTLTQYTLNSETLGADRREPLTVKPLQWSVNATAGVQLNITPAIGLYAEPGIAWWFDDGTDLETIYKTRPLNFYLRFGLRFSFEI</sequence>
<dbReference type="Proteomes" id="UP000886744">
    <property type="component" value="Unassembled WGS sequence"/>
</dbReference>
<dbReference type="SUPFAM" id="SSF56925">
    <property type="entry name" value="OMPA-like"/>
    <property type="match status" value="1"/>
</dbReference>
<proteinExistence type="predicted"/>
<evidence type="ECO:0000256" key="2">
    <source>
        <dbReference type="SAM" id="Phobius"/>
    </source>
</evidence>
<feature type="transmembrane region" description="Helical" evidence="2">
    <location>
        <begin position="53"/>
        <end position="71"/>
    </location>
</feature>
<dbReference type="AlphaFoldDB" id="A0A9D1E0H4"/>
<evidence type="ECO:0000313" key="4">
    <source>
        <dbReference type="EMBL" id="HIR62580.1"/>
    </source>
</evidence>
<name>A0A9D1E0H4_9BACT</name>
<dbReference type="Pfam" id="PF13568">
    <property type="entry name" value="OMP_b-brl_2"/>
    <property type="match status" value="1"/>
</dbReference>
<comment type="caution">
    <text evidence="4">The sequence shown here is derived from an EMBL/GenBank/DDBJ whole genome shotgun (WGS) entry which is preliminary data.</text>
</comment>
<gene>
    <name evidence="4" type="ORF">IAC94_03535</name>
</gene>
<dbReference type="InterPro" id="IPR025665">
    <property type="entry name" value="Beta-barrel_OMP_2"/>
</dbReference>
<evidence type="ECO:0000256" key="1">
    <source>
        <dbReference type="SAM" id="MobiDB-lite"/>
    </source>
</evidence>
<keyword evidence="2" id="KW-1133">Transmembrane helix</keyword>
<feature type="region of interest" description="Disordered" evidence="1">
    <location>
        <begin position="156"/>
        <end position="189"/>
    </location>
</feature>